<accession>Q1K351</accession>
<dbReference type="RefSeq" id="WP_005998054.1">
    <property type="nucleotide sequence ID" value="NZ_AAEW02000002.1"/>
</dbReference>
<evidence type="ECO:0000313" key="1">
    <source>
        <dbReference type="EMBL" id="EAT17123.1"/>
    </source>
</evidence>
<dbReference type="Proteomes" id="UP000005695">
    <property type="component" value="Unassembled WGS sequence"/>
</dbReference>
<dbReference type="EMBL" id="AAEW02000002">
    <property type="protein sequence ID" value="EAT17123.1"/>
    <property type="molecule type" value="Genomic_DNA"/>
</dbReference>
<gene>
    <name evidence="1" type="ORF">Dace_2989</name>
</gene>
<evidence type="ECO:0008006" key="3">
    <source>
        <dbReference type="Google" id="ProtNLM"/>
    </source>
</evidence>
<proteinExistence type="predicted"/>
<organism evidence="1 2">
    <name type="scientific">Desulfuromonas acetoxidans (strain DSM 684 / 11070)</name>
    <dbReference type="NCBI Taxonomy" id="281689"/>
    <lineage>
        <taxon>Bacteria</taxon>
        <taxon>Pseudomonadati</taxon>
        <taxon>Thermodesulfobacteriota</taxon>
        <taxon>Desulfuromonadia</taxon>
        <taxon>Desulfuromonadales</taxon>
        <taxon>Desulfuromonadaceae</taxon>
        <taxon>Desulfuromonas</taxon>
    </lineage>
</organism>
<keyword evidence="2" id="KW-1185">Reference proteome</keyword>
<reference evidence="1" key="2">
    <citation type="submission" date="2006-05" db="EMBL/GenBank/DDBJ databases">
        <title>Sequencing of the draft genome and assembly of Desulfuromonas acetoxidans DSM 684.</title>
        <authorList>
            <consortium name="US DOE Joint Genome Institute (JGI-PGF)"/>
            <person name="Copeland A."/>
            <person name="Lucas S."/>
            <person name="Lapidus A."/>
            <person name="Barry K."/>
            <person name="Detter J.C."/>
            <person name="Glavina del Rio T."/>
            <person name="Hammon N."/>
            <person name="Israni S."/>
            <person name="Dalin E."/>
            <person name="Tice H."/>
            <person name="Bruce D."/>
            <person name="Pitluck S."/>
            <person name="Richardson P."/>
        </authorList>
    </citation>
    <scope>NUCLEOTIDE SEQUENCE [LARGE SCALE GENOMIC DNA]</scope>
    <source>
        <strain evidence="1">DSM 684</strain>
    </source>
</reference>
<protein>
    <recommendedName>
        <fullName evidence="3">DUF2971 domain-containing protein</fullName>
    </recommendedName>
</protein>
<evidence type="ECO:0000313" key="2">
    <source>
        <dbReference type="Proteomes" id="UP000005695"/>
    </source>
</evidence>
<dbReference type="OrthoDB" id="4119964at2"/>
<reference evidence="1" key="1">
    <citation type="submission" date="2006-05" db="EMBL/GenBank/DDBJ databases">
        <title>Annotation of the draft genome assembly of Desulfuromonas acetoxidans DSM 684.</title>
        <authorList>
            <consortium name="US DOE Joint Genome Institute (JGI-ORNL)"/>
            <person name="Larimer F."/>
            <person name="Land M."/>
            <person name="Hauser L."/>
        </authorList>
    </citation>
    <scope>NUCLEOTIDE SEQUENCE [LARGE SCALE GENOMIC DNA]</scope>
    <source>
        <strain evidence="1">DSM 684</strain>
    </source>
</reference>
<name>Q1K351_DESA6</name>
<sequence>MENFPPVNTVRAGKMKLYKYKSLANLWHTLDVIVNQRLYCAHWSELNDPLEGRYEIYLGEKSAKLESIMTSRIESAKNTYRVSSLSADPTNFLMWSHYADGHKGVVIEVEVPEDHEDLIQVAYTPFLSVFTDKVQTKEDMRHLFNGKGEEWSYEQEYRLVTEEKFFQLPVAVERLLLGPLVSKEQESILRRIIPEKLEIVRMELDRVQGTLKVNSPNKAIQPTPAPLRFAESADS</sequence>
<comment type="caution">
    <text evidence="1">The sequence shown here is derived from an EMBL/GenBank/DDBJ whole genome shotgun (WGS) entry which is preliminary data.</text>
</comment>
<dbReference type="AlphaFoldDB" id="Q1K351"/>